<dbReference type="Proteomes" id="UP000472273">
    <property type="component" value="Unplaced"/>
</dbReference>
<evidence type="ECO:0000313" key="6">
    <source>
        <dbReference type="Ensembl" id="ENSPTXP00000001796.1"/>
    </source>
</evidence>
<dbReference type="GO" id="GO:0046872">
    <property type="term" value="F:metal ion binding"/>
    <property type="evidence" value="ECO:0007669"/>
    <property type="project" value="UniProtKB-KW"/>
</dbReference>
<dbReference type="GO" id="GO:0005741">
    <property type="term" value="C:mitochondrial outer membrane"/>
    <property type="evidence" value="ECO:0007669"/>
    <property type="project" value="TreeGrafter"/>
</dbReference>
<reference evidence="6" key="1">
    <citation type="submission" date="2025-08" db="UniProtKB">
        <authorList>
            <consortium name="Ensembl"/>
        </authorList>
    </citation>
    <scope>IDENTIFICATION</scope>
</reference>
<accession>A0A670XR43</accession>
<dbReference type="Pfam" id="PF00173">
    <property type="entry name" value="Cyt-b5"/>
    <property type="match status" value="1"/>
</dbReference>
<feature type="domain" description="Cytochrome b5 heme-binding" evidence="5">
    <location>
        <begin position="23"/>
        <end position="58"/>
    </location>
</feature>
<dbReference type="GeneTree" id="ENSGT00940000155584"/>
<proteinExistence type="inferred from homology"/>
<dbReference type="PANTHER" id="PTHR19359:SF95">
    <property type="entry name" value="CYTOCHROME B5 TYPE B"/>
    <property type="match status" value="1"/>
</dbReference>
<evidence type="ECO:0000256" key="4">
    <source>
        <dbReference type="ARBA" id="ARBA00038168"/>
    </source>
</evidence>
<evidence type="ECO:0000256" key="3">
    <source>
        <dbReference type="ARBA" id="ARBA00023004"/>
    </source>
</evidence>
<dbReference type="GO" id="GO:0020037">
    <property type="term" value="F:heme binding"/>
    <property type="evidence" value="ECO:0007669"/>
    <property type="project" value="TreeGrafter"/>
</dbReference>
<keyword evidence="7" id="KW-1185">Reference proteome</keyword>
<dbReference type="PROSITE" id="PS50255">
    <property type="entry name" value="CYTOCHROME_B5_2"/>
    <property type="match status" value="1"/>
</dbReference>
<organism evidence="6 7">
    <name type="scientific">Pseudonaja textilis</name>
    <name type="common">Eastern brown snake</name>
    <dbReference type="NCBI Taxonomy" id="8673"/>
    <lineage>
        <taxon>Eukaryota</taxon>
        <taxon>Metazoa</taxon>
        <taxon>Chordata</taxon>
        <taxon>Craniata</taxon>
        <taxon>Vertebrata</taxon>
        <taxon>Euteleostomi</taxon>
        <taxon>Lepidosauria</taxon>
        <taxon>Squamata</taxon>
        <taxon>Bifurcata</taxon>
        <taxon>Unidentata</taxon>
        <taxon>Episquamata</taxon>
        <taxon>Toxicofera</taxon>
        <taxon>Serpentes</taxon>
        <taxon>Colubroidea</taxon>
        <taxon>Elapidae</taxon>
        <taxon>Hydrophiinae</taxon>
        <taxon>Pseudonaja</taxon>
    </lineage>
</organism>
<dbReference type="InterPro" id="IPR036400">
    <property type="entry name" value="Cyt_B5-like_heme/steroid_sf"/>
</dbReference>
<keyword evidence="3" id="KW-0408">Iron</keyword>
<evidence type="ECO:0000256" key="2">
    <source>
        <dbReference type="ARBA" id="ARBA00022723"/>
    </source>
</evidence>
<reference evidence="6" key="2">
    <citation type="submission" date="2025-09" db="UniProtKB">
        <authorList>
            <consortium name="Ensembl"/>
        </authorList>
    </citation>
    <scope>IDENTIFICATION</scope>
</reference>
<evidence type="ECO:0000259" key="5">
    <source>
        <dbReference type="PROSITE" id="PS50255"/>
    </source>
</evidence>
<dbReference type="Ensembl" id="ENSPTXT00000001847.1">
    <property type="protein sequence ID" value="ENSPTXP00000001796.1"/>
    <property type="gene ID" value="ENSPTXG00000001398.1"/>
</dbReference>
<dbReference type="SUPFAM" id="SSF55856">
    <property type="entry name" value="Cytochrome b5-like heme/steroid binding domain"/>
    <property type="match status" value="1"/>
</dbReference>
<evidence type="ECO:0000256" key="1">
    <source>
        <dbReference type="ARBA" id="ARBA00022617"/>
    </source>
</evidence>
<dbReference type="InterPro" id="IPR001199">
    <property type="entry name" value="Cyt_B5-like_heme/steroid-bd"/>
</dbReference>
<name>A0A670XR43_PSETE</name>
<dbReference type="InterPro" id="IPR050668">
    <property type="entry name" value="Cytochrome_b5"/>
</dbReference>
<keyword evidence="1" id="KW-0349">Heme</keyword>
<keyword evidence="2" id="KW-0479">Metal-binding</keyword>
<comment type="similarity">
    <text evidence="4">Belongs to the cytochrome b5 family.</text>
</comment>
<dbReference type="SMART" id="SM01117">
    <property type="entry name" value="Cyt-b5"/>
    <property type="match status" value="1"/>
</dbReference>
<protein>
    <recommendedName>
        <fullName evidence="5">Cytochrome b5 heme-binding domain-containing protein</fullName>
    </recommendedName>
</protein>
<sequence length="109" mass="12424">MKYLMHCNSDREAWLVIHDCIYVLLEQAGRDATESFEVVGHSMDAKEMLKQYLIGEIHPDGHKPDTSKVPTTNSFYLNGSDVEWQSLLIPACLIKHCQQPLCGQVSYKK</sequence>
<dbReference type="PANTHER" id="PTHR19359">
    <property type="entry name" value="CYTOCHROME B5"/>
    <property type="match status" value="1"/>
</dbReference>
<dbReference type="AlphaFoldDB" id="A0A670XR43"/>
<evidence type="ECO:0000313" key="7">
    <source>
        <dbReference type="Proteomes" id="UP000472273"/>
    </source>
</evidence>
<dbReference type="Gene3D" id="3.10.120.10">
    <property type="entry name" value="Cytochrome b5-like heme/steroid binding domain"/>
    <property type="match status" value="1"/>
</dbReference>